<evidence type="ECO:0000313" key="5">
    <source>
        <dbReference type="Proteomes" id="UP000277464"/>
    </source>
</evidence>
<name>A0A7Z9D0A0_9ESCH</name>
<dbReference type="SUPFAM" id="SSF48371">
    <property type="entry name" value="ARM repeat"/>
    <property type="match status" value="1"/>
</dbReference>
<gene>
    <name evidence="4" type="ORF">NCTC8196_02923</name>
</gene>
<dbReference type="EMBL" id="LR134270">
    <property type="protein sequence ID" value="VED79542.1"/>
    <property type="molecule type" value="Genomic_DNA"/>
</dbReference>
<protein>
    <submittedName>
        <fullName evidence="4">Uncharacterized protein</fullName>
    </submittedName>
</protein>
<reference evidence="4 5" key="1">
    <citation type="submission" date="2018-12" db="EMBL/GenBank/DDBJ databases">
        <authorList>
            <consortium name="Pathogen Informatics"/>
        </authorList>
    </citation>
    <scope>NUCLEOTIDE SEQUENCE [LARGE SCALE GENOMIC DNA]</scope>
    <source>
        <strain evidence="4 5">NCTC8196</strain>
    </source>
</reference>
<dbReference type="InterPro" id="IPR016024">
    <property type="entry name" value="ARM-type_fold"/>
</dbReference>
<feature type="domain" description="DUF7825" evidence="3">
    <location>
        <begin position="665"/>
        <end position="876"/>
    </location>
</feature>
<dbReference type="Pfam" id="PF25148">
    <property type="entry name" value="DUF7824"/>
    <property type="match status" value="1"/>
</dbReference>
<evidence type="ECO:0000259" key="1">
    <source>
        <dbReference type="Pfam" id="PF20103"/>
    </source>
</evidence>
<dbReference type="Pfam" id="PF25149">
    <property type="entry name" value="DUF7825"/>
    <property type="match status" value="1"/>
</dbReference>
<proteinExistence type="predicted"/>
<feature type="domain" description="DUF6493" evidence="1">
    <location>
        <begin position="3"/>
        <end position="291"/>
    </location>
</feature>
<dbReference type="AlphaFoldDB" id="A0A7Z9D0A0"/>
<organism evidence="4 5">
    <name type="scientific">Escherichia marmotae</name>
    <dbReference type="NCBI Taxonomy" id="1499973"/>
    <lineage>
        <taxon>Bacteria</taxon>
        <taxon>Pseudomonadati</taxon>
        <taxon>Pseudomonadota</taxon>
        <taxon>Gammaproteobacteria</taxon>
        <taxon>Enterobacterales</taxon>
        <taxon>Enterobacteriaceae</taxon>
        <taxon>Escherichia</taxon>
    </lineage>
</organism>
<dbReference type="Pfam" id="PF20103">
    <property type="entry name" value="DUF6493"/>
    <property type="match status" value="1"/>
</dbReference>
<dbReference type="InterPro" id="IPR045472">
    <property type="entry name" value="DUF6493"/>
</dbReference>
<dbReference type="InterPro" id="IPR056727">
    <property type="entry name" value="DUF7825"/>
</dbReference>
<dbReference type="Proteomes" id="UP000277464">
    <property type="component" value="Chromosome"/>
</dbReference>
<dbReference type="RefSeq" id="WP_016248943.1">
    <property type="nucleotide sequence ID" value="NZ_CAKAEI010000025.1"/>
</dbReference>
<evidence type="ECO:0000259" key="3">
    <source>
        <dbReference type="Pfam" id="PF25149"/>
    </source>
</evidence>
<evidence type="ECO:0000259" key="2">
    <source>
        <dbReference type="Pfam" id="PF25148"/>
    </source>
</evidence>
<feature type="domain" description="DUF7824" evidence="2">
    <location>
        <begin position="393"/>
        <end position="611"/>
    </location>
</feature>
<dbReference type="InterPro" id="IPR056726">
    <property type="entry name" value="DUF7824"/>
</dbReference>
<sequence length="885" mass="102945">MTDIKEQYTNIIESGNSEQFIAFLKTQDEKLRNTLVPLIKRDVKRLYEQFDRQSGRYKATAVQLDMLGVAILSCFTWNDIKKLSPQLVRQNNTINRVLQWYCPPWFAKFINLYIQESHKRGYGFIFYEELAEWLSQGYLERQTLEDETIAQTLVPPHESLEKYPFYFEEHIWLVFHYPNYLSTRWLESIKTYTKNQRLDRFRLLNESLLAVNRGFNKDQTNFYATLFSALEPTGDECLQLQDELIATFCCPHSKPVTTSLQAIKKILDNDDFHRDEFLTQLPLLLSSTTKGVVDSTLTITDKLAKQNPEKRAEICQHLTGVFINKDASLQNKAAKLIAKYGSPTEPELSSLLMSYADNILIGARELLTDFLDTKPMVVDEAVQLYPVMPLIRDDNRIPEIETWDDFIFLVGRAFHNLDSFSFDQLPAALLCFSEQINKDNIEQLIPAFANALKTLHTWSGTQGSFDKILASFFMEFADFIQTKYHNENIDRQCQKYHELINHQDKYQKLNWGFNEWQKSTKAVFQPWINILLNTLTLLKKSSGLPLLSTPTHLPCFIEPRILIDRLYRYQQAGESPCGFDFQLAIQRCVPGTESLLPNDFNRQYSELMNYLRSGNVSSLDAVNDDDLVLTAILTRQVFLPDVDSYTRGNLLLAKRDTPVEILKNKYDWKLLTKVNQNQYTNKEIVYKQLHFDIPRYWHDENSTLFYEYSFMRFPEGHSADRKRILFSFPWHSEAMLARFIAINFKNASKEAREIINLLQAMLELPLPLLPMGHLLTAFCMLHADKTVRALAGELWIEKLRYPQGVNSTHIGDILGRLEKESWAPLKRFTDLAMQSLINISFRHNQALLEMVCAMDSHLSTVKITNYKKLTELRQELEGLVLHCKS</sequence>
<evidence type="ECO:0000313" key="4">
    <source>
        <dbReference type="EMBL" id="VED79542.1"/>
    </source>
</evidence>
<accession>A0A7Z9D0A0</accession>